<dbReference type="RefSeq" id="WP_121364334.1">
    <property type="nucleotide sequence ID" value="NZ_RBXA01000001.1"/>
</dbReference>
<feature type="signal peptide" evidence="1">
    <location>
        <begin position="1"/>
        <end position="27"/>
    </location>
</feature>
<dbReference type="EMBL" id="RBXA01000001">
    <property type="protein sequence ID" value="RKS95181.1"/>
    <property type="molecule type" value="Genomic_DNA"/>
</dbReference>
<name>A0A495S6J8_9FLAO</name>
<dbReference type="Proteomes" id="UP000280091">
    <property type="component" value="Unassembled WGS sequence"/>
</dbReference>
<evidence type="ECO:0000313" key="3">
    <source>
        <dbReference type="Proteomes" id="UP000280091"/>
    </source>
</evidence>
<reference evidence="2 3" key="1">
    <citation type="submission" date="2018-10" db="EMBL/GenBank/DDBJ databases">
        <title>Genomic Encyclopedia of Archaeal and Bacterial Type Strains, Phase II (KMG-II): from individual species to whole genera.</title>
        <authorList>
            <person name="Goeker M."/>
        </authorList>
    </citation>
    <scope>NUCLEOTIDE SEQUENCE [LARGE SCALE GENOMIC DNA]</scope>
    <source>
        <strain evidence="2 3">DSM 15094</strain>
    </source>
</reference>
<dbReference type="OrthoDB" id="581140at2"/>
<evidence type="ECO:0000256" key="1">
    <source>
        <dbReference type="SAM" id="SignalP"/>
    </source>
</evidence>
<evidence type="ECO:0000313" key="2">
    <source>
        <dbReference type="EMBL" id="RKS95181.1"/>
    </source>
</evidence>
<proteinExistence type="predicted"/>
<protein>
    <recommendedName>
        <fullName evidence="4">Cell wall anchor protein</fullName>
    </recommendedName>
</protein>
<evidence type="ECO:0008006" key="4">
    <source>
        <dbReference type="Google" id="ProtNLM"/>
    </source>
</evidence>
<gene>
    <name evidence="2" type="ORF">BC952_0832</name>
</gene>
<accession>A0A495S6J8</accession>
<feature type="chain" id="PRO_5019779601" description="Cell wall anchor protein" evidence="1">
    <location>
        <begin position="28"/>
        <end position="498"/>
    </location>
</feature>
<comment type="caution">
    <text evidence="2">The sequence shown here is derived from an EMBL/GenBank/DDBJ whole genome shotgun (WGS) entry which is preliminary data.</text>
</comment>
<keyword evidence="1" id="KW-0732">Signal</keyword>
<organism evidence="2 3">
    <name type="scientific">Flavobacterium limicola</name>
    <dbReference type="NCBI Taxonomy" id="180441"/>
    <lineage>
        <taxon>Bacteria</taxon>
        <taxon>Pseudomonadati</taxon>
        <taxon>Bacteroidota</taxon>
        <taxon>Flavobacteriia</taxon>
        <taxon>Flavobacteriales</taxon>
        <taxon>Flavobacteriaceae</taxon>
        <taxon>Flavobacterium</taxon>
    </lineage>
</organism>
<sequence length="498" mass="52733">MKKNYAAKKVLQACLLIFMTITTNVFAQVGIGTTTPNASSVLDVSSTTQGLLVPRMTTAQKIAIASPANGLMVYDTDLKLFSYYDLPATTWINSAQGRSKFKRIKSTDVLATVLAAEKTAGGNTKYLLDSQTLYEINGTIMVDLPIELNNAYVVGLDSNDDKLIKSSGDLFVGTTGGSIRVLTLVASAGNVFNIVGTGSIGAGTQTQNLVFRDCIVASSASVGKIENFALVFVSIVQYAGNATGIVYKDISKLLLSNMGWFGTNSGTYETFQGTFGLVEKTGGFSEVVGTKIGIDVSSNPTITGDALMSEVVFTGALTTGQYVKGYTSGNYSGYNFNNKWEVNCPGIPVEDDDVAVGDANCDFGLGGGAGTTLSGTPTKVVATTTSNNLFRFSRGGVDNRLQYLGNKKRFFKISGASSFQATANTTLYIFYVAKNGVVINQSKIYVSSNSTTDVLAVPFQTIVDLAPNDYVEVYAQRYVGGGYGSGNILTVSMNLIVN</sequence>
<keyword evidence="3" id="KW-1185">Reference proteome</keyword>
<dbReference type="AlphaFoldDB" id="A0A495S6J8"/>